<accession>A0A212QPK0</accession>
<dbReference type="AlphaFoldDB" id="A0A212QPK0"/>
<dbReference type="Proteomes" id="UP000198418">
    <property type="component" value="Unassembled WGS sequence"/>
</dbReference>
<dbReference type="EMBL" id="FYDG01000001">
    <property type="protein sequence ID" value="SNB61347.1"/>
    <property type="molecule type" value="Genomic_DNA"/>
</dbReference>
<sequence>MSHAFFFLLVSAIWIEAARILRAAEEEGVLMQGLVFLAGPFICLYIFVASCMSCFQELDDA</sequence>
<keyword evidence="1" id="KW-1133">Transmembrane helix</keyword>
<evidence type="ECO:0000313" key="3">
    <source>
        <dbReference type="Proteomes" id="UP000198418"/>
    </source>
</evidence>
<feature type="transmembrane region" description="Helical" evidence="1">
    <location>
        <begin position="33"/>
        <end position="55"/>
    </location>
</feature>
<organism evidence="2 3">
    <name type="scientific">Rhodoblastus acidophilus</name>
    <name type="common">Rhodopseudomonas acidophila</name>
    <dbReference type="NCBI Taxonomy" id="1074"/>
    <lineage>
        <taxon>Bacteria</taxon>
        <taxon>Pseudomonadati</taxon>
        <taxon>Pseudomonadota</taxon>
        <taxon>Alphaproteobacteria</taxon>
        <taxon>Hyphomicrobiales</taxon>
        <taxon>Rhodoblastaceae</taxon>
        <taxon>Rhodoblastus</taxon>
    </lineage>
</organism>
<keyword evidence="1" id="KW-0472">Membrane</keyword>
<proteinExistence type="predicted"/>
<evidence type="ECO:0000256" key="1">
    <source>
        <dbReference type="SAM" id="Phobius"/>
    </source>
</evidence>
<name>A0A212QPK0_RHOAC</name>
<gene>
    <name evidence="2" type="ORF">SAMN06265338_1011050</name>
</gene>
<evidence type="ECO:0000313" key="2">
    <source>
        <dbReference type="EMBL" id="SNB61347.1"/>
    </source>
</evidence>
<keyword evidence="3" id="KW-1185">Reference proteome</keyword>
<dbReference type="RefSeq" id="WP_111390777.1">
    <property type="nucleotide sequence ID" value="NZ_FYDG01000001.1"/>
</dbReference>
<keyword evidence="1" id="KW-0812">Transmembrane</keyword>
<reference evidence="3" key="1">
    <citation type="submission" date="2017-06" db="EMBL/GenBank/DDBJ databases">
        <authorList>
            <person name="Varghese N."/>
            <person name="Submissions S."/>
        </authorList>
    </citation>
    <scope>NUCLEOTIDE SEQUENCE [LARGE SCALE GENOMIC DNA]</scope>
    <source>
        <strain evidence="3">DSM 137</strain>
    </source>
</reference>
<protein>
    <submittedName>
        <fullName evidence="2">Uncharacterized protein</fullName>
    </submittedName>
</protein>